<proteinExistence type="predicted"/>
<reference evidence="2" key="2">
    <citation type="journal article" date="2015" name="Fish Shellfish Immunol.">
        <title>Early steps in the European eel (Anguilla anguilla)-Vibrio vulnificus interaction in the gills: Role of the RtxA13 toxin.</title>
        <authorList>
            <person name="Callol A."/>
            <person name="Pajuelo D."/>
            <person name="Ebbesson L."/>
            <person name="Teles M."/>
            <person name="MacKenzie S."/>
            <person name="Amaro C."/>
        </authorList>
    </citation>
    <scope>NUCLEOTIDE SEQUENCE</scope>
</reference>
<evidence type="ECO:0000256" key="1">
    <source>
        <dbReference type="SAM" id="SignalP"/>
    </source>
</evidence>
<name>A0A0E9VKA4_ANGAN</name>
<organism evidence="2">
    <name type="scientific">Anguilla anguilla</name>
    <name type="common">European freshwater eel</name>
    <name type="synonym">Muraena anguilla</name>
    <dbReference type="NCBI Taxonomy" id="7936"/>
    <lineage>
        <taxon>Eukaryota</taxon>
        <taxon>Metazoa</taxon>
        <taxon>Chordata</taxon>
        <taxon>Craniata</taxon>
        <taxon>Vertebrata</taxon>
        <taxon>Euteleostomi</taxon>
        <taxon>Actinopterygii</taxon>
        <taxon>Neopterygii</taxon>
        <taxon>Teleostei</taxon>
        <taxon>Anguilliformes</taxon>
        <taxon>Anguillidae</taxon>
        <taxon>Anguilla</taxon>
    </lineage>
</organism>
<reference evidence="2" key="1">
    <citation type="submission" date="2014-11" db="EMBL/GenBank/DDBJ databases">
        <authorList>
            <person name="Amaro Gonzalez C."/>
        </authorList>
    </citation>
    <scope>NUCLEOTIDE SEQUENCE</scope>
</reference>
<dbReference type="AlphaFoldDB" id="A0A0E9VKA4"/>
<feature type="chain" id="PRO_5012700811" evidence="1">
    <location>
        <begin position="16"/>
        <end position="52"/>
    </location>
</feature>
<keyword evidence="1" id="KW-0732">Signal</keyword>
<feature type="signal peptide" evidence="1">
    <location>
        <begin position="1"/>
        <end position="15"/>
    </location>
</feature>
<evidence type="ECO:0000313" key="2">
    <source>
        <dbReference type="EMBL" id="JAH78446.1"/>
    </source>
</evidence>
<accession>A0A0E9VKA4</accession>
<sequence>MSMCTFCVLPLFCMAWLFRCSLLAVYKHCLFQHFSKNFQGFFFLVPNQEDCF</sequence>
<protein>
    <submittedName>
        <fullName evidence="2">Uncharacterized protein</fullName>
    </submittedName>
</protein>
<dbReference type="EMBL" id="GBXM01030131">
    <property type="protein sequence ID" value="JAH78446.1"/>
    <property type="molecule type" value="Transcribed_RNA"/>
</dbReference>